<protein>
    <submittedName>
        <fullName evidence="1">SRPBCC family protein</fullName>
    </submittedName>
</protein>
<keyword evidence="2" id="KW-1185">Reference proteome</keyword>
<dbReference type="InterPro" id="IPR019587">
    <property type="entry name" value="Polyketide_cyclase/dehydratase"/>
</dbReference>
<evidence type="ECO:0000313" key="2">
    <source>
        <dbReference type="Proteomes" id="UP001589608"/>
    </source>
</evidence>
<comment type="caution">
    <text evidence="1">The sequence shown here is derived from an EMBL/GenBank/DDBJ whole genome shotgun (WGS) entry which is preliminary data.</text>
</comment>
<accession>A0ABV5MKN0</accession>
<dbReference type="Proteomes" id="UP001589608">
    <property type="component" value="Unassembled WGS sequence"/>
</dbReference>
<dbReference type="InterPro" id="IPR023393">
    <property type="entry name" value="START-like_dom_sf"/>
</dbReference>
<evidence type="ECO:0000313" key="1">
    <source>
        <dbReference type="EMBL" id="MFB9449396.1"/>
    </source>
</evidence>
<dbReference type="RefSeq" id="WP_223094971.1">
    <property type="nucleotide sequence ID" value="NZ_CP061913.1"/>
</dbReference>
<dbReference type="Gene3D" id="3.30.530.20">
    <property type="match status" value="1"/>
</dbReference>
<sequence length="153" mass="16900">MTEFPETGRVVSAARDIAAPAAEIFELIADPAQQPRWDGNDNLAEAAGGQRVRGVGDVFTMTLTRGGVRENHVVEFTEGRLIAWRPSEVGKPQPGHLWRWELEPLGAAGTRVTHTYDWSQLTDEQRITRARANTPERLRSSLDRLAGLAEQGS</sequence>
<reference evidence="1 2" key="1">
    <citation type="submission" date="2024-09" db="EMBL/GenBank/DDBJ databases">
        <authorList>
            <person name="Sun Q."/>
            <person name="Mori K."/>
        </authorList>
    </citation>
    <scope>NUCLEOTIDE SEQUENCE [LARGE SCALE GENOMIC DNA]</scope>
    <source>
        <strain evidence="1 2">JCM 3307</strain>
    </source>
</reference>
<proteinExistence type="predicted"/>
<dbReference type="SUPFAM" id="SSF55961">
    <property type="entry name" value="Bet v1-like"/>
    <property type="match status" value="1"/>
</dbReference>
<dbReference type="EMBL" id="JBHMCA010000066">
    <property type="protein sequence ID" value="MFB9449396.1"/>
    <property type="molecule type" value="Genomic_DNA"/>
</dbReference>
<gene>
    <name evidence="1" type="ORF">ACFFTR_40500</name>
</gene>
<organism evidence="1 2">
    <name type="scientific">Dactylosporangium vinaceum</name>
    <dbReference type="NCBI Taxonomy" id="53362"/>
    <lineage>
        <taxon>Bacteria</taxon>
        <taxon>Bacillati</taxon>
        <taxon>Actinomycetota</taxon>
        <taxon>Actinomycetes</taxon>
        <taxon>Micromonosporales</taxon>
        <taxon>Micromonosporaceae</taxon>
        <taxon>Dactylosporangium</taxon>
    </lineage>
</organism>
<name>A0ABV5MKN0_9ACTN</name>
<dbReference type="Pfam" id="PF10604">
    <property type="entry name" value="Polyketide_cyc2"/>
    <property type="match status" value="1"/>
</dbReference>